<reference evidence="3 4" key="1">
    <citation type="submission" date="2023-11" db="EMBL/GenBank/DDBJ databases">
        <authorList>
            <person name="Okamura Y."/>
        </authorList>
    </citation>
    <scope>NUCLEOTIDE SEQUENCE [LARGE SCALE GENOMIC DNA]</scope>
</reference>
<evidence type="ECO:0000313" key="4">
    <source>
        <dbReference type="Proteomes" id="UP001497472"/>
    </source>
</evidence>
<sequence>MNYIYGKSTINQIQITPIFNFVCVLLLVGMVYGLPQDYSYNQGRSVPGTEFSGLSSQGFDHNRAPRYDKEHGSGNQAFGPGNQGYGHGNQGFGQGNQGFGQGNQGYGPGNQGFGSGGQGPSHRKGYQEMGY</sequence>
<feature type="compositionally biased region" description="Gly residues" evidence="1">
    <location>
        <begin position="81"/>
        <end position="119"/>
    </location>
</feature>
<evidence type="ECO:0000256" key="2">
    <source>
        <dbReference type="SAM" id="Phobius"/>
    </source>
</evidence>
<protein>
    <submittedName>
        <fullName evidence="3">Uncharacterized protein</fullName>
    </submittedName>
</protein>
<feature type="compositionally biased region" description="Basic and acidic residues" evidence="1">
    <location>
        <begin position="60"/>
        <end position="72"/>
    </location>
</feature>
<dbReference type="EMBL" id="CAVLEF010000088">
    <property type="protein sequence ID" value="CAK1550778.1"/>
    <property type="molecule type" value="Genomic_DNA"/>
</dbReference>
<dbReference type="AlphaFoldDB" id="A0AAV1JQ02"/>
<dbReference type="Proteomes" id="UP001497472">
    <property type="component" value="Unassembled WGS sequence"/>
</dbReference>
<feature type="region of interest" description="Disordered" evidence="1">
    <location>
        <begin position="47"/>
        <end position="131"/>
    </location>
</feature>
<keyword evidence="2" id="KW-0812">Transmembrane</keyword>
<accession>A0AAV1JQ02</accession>
<evidence type="ECO:0000313" key="3">
    <source>
        <dbReference type="EMBL" id="CAK1550778.1"/>
    </source>
</evidence>
<comment type="caution">
    <text evidence="3">The sequence shown here is derived from an EMBL/GenBank/DDBJ whole genome shotgun (WGS) entry which is preliminary data.</text>
</comment>
<feature type="transmembrane region" description="Helical" evidence="2">
    <location>
        <begin position="12"/>
        <end position="34"/>
    </location>
</feature>
<proteinExistence type="predicted"/>
<keyword evidence="2" id="KW-1133">Transmembrane helix</keyword>
<name>A0AAV1JQ02_9NEOP</name>
<keyword evidence="2" id="KW-0472">Membrane</keyword>
<organism evidence="3 4">
    <name type="scientific">Leptosia nina</name>
    <dbReference type="NCBI Taxonomy" id="320188"/>
    <lineage>
        <taxon>Eukaryota</taxon>
        <taxon>Metazoa</taxon>
        <taxon>Ecdysozoa</taxon>
        <taxon>Arthropoda</taxon>
        <taxon>Hexapoda</taxon>
        <taxon>Insecta</taxon>
        <taxon>Pterygota</taxon>
        <taxon>Neoptera</taxon>
        <taxon>Endopterygota</taxon>
        <taxon>Lepidoptera</taxon>
        <taxon>Glossata</taxon>
        <taxon>Ditrysia</taxon>
        <taxon>Papilionoidea</taxon>
        <taxon>Pieridae</taxon>
        <taxon>Pierinae</taxon>
        <taxon>Leptosia</taxon>
    </lineage>
</organism>
<keyword evidence="4" id="KW-1185">Reference proteome</keyword>
<evidence type="ECO:0000256" key="1">
    <source>
        <dbReference type="SAM" id="MobiDB-lite"/>
    </source>
</evidence>
<gene>
    <name evidence="3" type="ORF">LNINA_LOCUS9972</name>
</gene>